<dbReference type="GO" id="GO:0009116">
    <property type="term" value="P:nucleoside metabolic process"/>
    <property type="evidence" value="ECO:0007669"/>
    <property type="project" value="InterPro"/>
</dbReference>
<protein>
    <submittedName>
        <fullName evidence="2">Nucleoside phosphorylase</fullName>
    </submittedName>
</protein>
<evidence type="ECO:0000259" key="1">
    <source>
        <dbReference type="Pfam" id="PF01048"/>
    </source>
</evidence>
<dbReference type="SUPFAM" id="SSF53167">
    <property type="entry name" value="Purine and uridine phosphorylases"/>
    <property type="match status" value="1"/>
</dbReference>
<reference evidence="2 3" key="1">
    <citation type="submission" date="2020-10" db="EMBL/GenBank/DDBJ databases">
        <title>Ca. Dormibacterota MAGs.</title>
        <authorList>
            <person name="Montgomery K."/>
        </authorList>
    </citation>
    <scope>NUCLEOTIDE SEQUENCE [LARGE SCALE GENOMIC DNA]</scope>
    <source>
        <strain evidence="2">Mitchell_Peninsula_5</strain>
    </source>
</reference>
<dbReference type="AlphaFoldDB" id="A0A934KKI4"/>
<accession>A0A934KKI4</accession>
<evidence type="ECO:0000313" key="3">
    <source>
        <dbReference type="Proteomes" id="UP000614410"/>
    </source>
</evidence>
<organism evidence="2 3">
    <name type="scientific">Candidatus Amunia macphersoniae</name>
    <dbReference type="NCBI Taxonomy" id="3127014"/>
    <lineage>
        <taxon>Bacteria</taxon>
        <taxon>Bacillati</taxon>
        <taxon>Candidatus Dormiibacterota</taxon>
        <taxon>Candidatus Dormibacteria</taxon>
        <taxon>Candidatus Aeolococcales</taxon>
        <taxon>Candidatus Aeolococcaceae</taxon>
        <taxon>Candidatus Amunia</taxon>
    </lineage>
</organism>
<dbReference type="Pfam" id="PF01048">
    <property type="entry name" value="PNP_UDP_1"/>
    <property type="match status" value="1"/>
</dbReference>
<dbReference type="CDD" id="cd09007">
    <property type="entry name" value="NP-I_spr0068"/>
    <property type="match status" value="1"/>
</dbReference>
<dbReference type="InterPro" id="IPR000845">
    <property type="entry name" value="Nucleoside_phosphorylase_d"/>
</dbReference>
<evidence type="ECO:0000313" key="2">
    <source>
        <dbReference type="EMBL" id="MBJ7609387.1"/>
    </source>
</evidence>
<gene>
    <name evidence="2" type="ORF">JF887_08150</name>
</gene>
<dbReference type="Gene3D" id="3.40.50.1580">
    <property type="entry name" value="Nucleoside phosphorylase domain"/>
    <property type="match status" value="1"/>
</dbReference>
<proteinExistence type="predicted"/>
<name>A0A934KKI4_9BACT</name>
<dbReference type="InterPro" id="IPR035994">
    <property type="entry name" value="Nucleoside_phosphorylase_sf"/>
</dbReference>
<sequence>MKELTHVVIHDEPPLLGPKQYGEASVFQAQNLLREGRRQRGLSELPVPEICVLDPDGDVVRHLRAAGLASRHAGWACYHSELWVTHRTSRNIGIVPCAVGAPYAVLVAEELHASGCDLIVSVTSAGRISPLGDPPYFVLIERAWRDEGTSLHYLPPSKWAHLAPDLASLLIGAFDDLNEPVHAGVSWTTDAPFRETTTAIAEAKRAGVHAVEMEAAALYAYAASRQRHVVCLAHVTNNMATSGDDFEKGKDGGTQRVLAVVDAIAGAWAAHPIQP</sequence>
<dbReference type="EMBL" id="JAEKNN010000040">
    <property type="protein sequence ID" value="MBJ7609387.1"/>
    <property type="molecule type" value="Genomic_DNA"/>
</dbReference>
<dbReference type="Proteomes" id="UP000614410">
    <property type="component" value="Unassembled WGS sequence"/>
</dbReference>
<feature type="domain" description="Nucleoside phosphorylase" evidence="1">
    <location>
        <begin position="70"/>
        <end position="262"/>
    </location>
</feature>
<comment type="caution">
    <text evidence="2">The sequence shown here is derived from an EMBL/GenBank/DDBJ whole genome shotgun (WGS) entry which is preliminary data.</text>
</comment>
<dbReference type="GO" id="GO:0003824">
    <property type="term" value="F:catalytic activity"/>
    <property type="evidence" value="ECO:0007669"/>
    <property type="project" value="InterPro"/>
</dbReference>